<evidence type="ECO:0000313" key="3">
    <source>
        <dbReference type="Proteomes" id="UP000219546"/>
    </source>
</evidence>
<dbReference type="Proteomes" id="UP000219546">
    <property type="component" value="Unassembled WGS sequence"/>
</dbReference>
<sequence length="977" mass="108347">MNEVKAELFADGCNRQLPAWGVTRQFEFGQFVILYDYRTVNGRPVSTPIVLSQDGDIVVEQPDPLHVTNAAAYVSSKGVPIQLLYQTDKAIELLQGKNPAQVVIRNIEDFLRNQAVIENGITYSANFPEDAKARIMSGQPVTIIGNRRTGNIQEKVLLNFVPQATEVAVKAQDLVAIFTKGEYVTQGKTLRLQVTSATVEGLLSKQEGVVLGAAQNGVRELIKFKIKDLGTTTSPISLPVQNQEQIQDISDMIKLSGGRQLPININQNPFPNLSQTGTIVKEASNSTIDTAVRAQGGADLVSNSTSGFTSQQIEKFIKDLLEKYNAAAQNYSRKRDGLQVAILLPWQQNWKLEGYSRGNLLSTISLAPGEETTITISSWENRSKALEQIPETEVDQQVDYSQTTRDTEDVFREMTSRNEFQSQIHGNVDASYTNGVASVSIGMDGGVSNTDSLSNVMKTTNNHLREVTSRASTKVRSKRITKITESVEQGYSQQVTRVIKNPNECRTLTLDYHETLAHYKVSTEFLANKVRLVVLIPNPISNKVFNPLLVRKNETALQNALLDPALGDGFEACRLLTSYQFAKDELIKISTEHKKVAELDRERVKTPQVQKPKNPHESAVLDLLKEIGAIVSKLLEAKVSSALTAIGKHNQLSDYVRASAQQWMFISLCRDKISPSFIDTLKNVANNKDSLGIKHVQDILDTVPGPGAYPNLSNLNELPDSDKENAGLNVQIKSQPGYIDWDWAWWTGRCREEGLYHLHDGGLAAKIKRLSEVWQDYQAKNAEGEGILQGSELAQTAQQNQDNANFMDRLEMKYGLETVASARERMEALLGHLNDHLDYYNYVLFQALPPGEQLHLLMTEAPQLQVGTFEPHVVAMTGKFLAVPLSPLGTTKLEKTLTTIKEALRKASQDAQETADEMAENHMILPTPGVTVETRLGQCSGCEETVEQLRIAEVRKALAEARMAELEVARLEAELKQ</sequence>
<gene>
    <name evidence="2" type="ORF">SAMN05877753_101316</name>
</gene>
<dbReference type="AlphaFoldDB" id="A0A285CHC6"/>
<keyword evidence="3" id="KW-1185">Reference proteome</keyword>
<proteinExistence type="predicted"/>
<name>A0A285CHC6_9BACI</name>
<dbReference type="RefSeq" id="WP_097156834.1">
    <property type="nucleotide sequence ID" value="NZ_JBEPMQ010000003.1"/>
</dbReference>
<evidence type="ECO:0000313" key="2">
    <source>
        <dbReference type="EMBL" id="SNX67002.1"/>
    </source>
</evidence>
<feature type="coiled-coil region" evidence="1">
    <location>
        <begin position="949"/>
        <end position="976"/>
    </location>
</feature>
<dbReference type="OrthoDB" id="5187755at2"/>
<keyword evidence="1" id="KW-0175">Coiled coil</keyword>
<evidence type="ECO:0000256" key="1">
    <source>
        <dbReference type="SAM" id="Coils"/>
    </source>
</evidence>
<protein>
    <submittedName>
        <fullName evidence="2">Uncharacterized protein</fullName>
    </submittedName>
</protein>
<organism evidence="2 3">
    <name type="scientific">Bacillus oleivorans</name>
    <dbReference type="NCBI Taxonomy" id="1448271"/>
    <lineage>
        <taxon>Bacteria</taxon>
        <taxon>Bacillati</taxon>
        <taxon>Bacillota</taxon>
        <taxon>Bacilli</taxon>
        <taxon>Bacillales</taxon>
        <taxon>Bacillaceae</taxon>
        <taxon>Bacillus</taxon>
    </lineage>
</organism>
<accession>A0A285CHC6</accession>
<dbReference type="EMBL" id="OAOP01000001">
    <property type="protein sequence ID" value="SNX67002.1"/>
    <property type="molecule type" value="Genomic_DNA"/>
</dbReference>
<reference evidence="2 3" key="1">
    <citation type="submission" date="2017-08" db="EMBL/GenBank/DDBJ databases">
        <authorList>
            <person name="de Groot N.N."/>
        </authorList>
    </citation>
    <scope>NUCLEOTIDE SEQUENCE [LARGE SCALE GENOMIC DNA]</scope>
    <source>
        <strain evidence="2 3">JC228</strain>
    </source>
</reference>